<proteinExistence type="predicted"/>
<dbReference type="Proteomes" id="UP000032439">
    <property type="component" value="Unassembled WGS sequence"/>
</dbReference>
<feature type="transmembrane region" description="Helical" evidence="1">
    <location>
        <begin position="31"/>
        <end position="51"/>
    </location>
</feature>
<keyword evidence="1" id="KW-0472">Membrane</keyword>
<evidence type="ECO:0000256" key="1">
    <source>
        <dbReference type="SAM" id="Phobius"/>
    </source>
</evidence>
<dbReference type="RefSeq" id="WP_042928804.1">
    <property type="nucleotide sequence ID" value="NZ_JAMOIC010000008.1"/>
</dbReference>
<evidence type="ECO:0000313" key="3">
    <source>
        <dbReference type="Proteomes" id="UP000032439"/>
    </source>
</evidence>
<dbReference type="AlphaFoldDB" id="A0A0D7DYQ2"/>
<accession>A0A0D7DYQ2</accession>
<comment type="caution">
    <text evidence="2">The sequence shown here is derived from an EMBL/GenBank/DDBJ whole genome shotgun (WGS) entry which is preliminary data.</text>
</comment>
<organism evidence="2 3">
    <name type="scientific">Stutzerimonas stutzeri</name>
    <name type="common">Pseudomonas stutzeri</name>
    <dbReference type="NCBI Taxonomy" id="316"/>
    <lineage>
        <taxon>Bacteria</taxon>
        <taxon>Pseudomonadati</taxon>
        <taxon>Pseudomonadota</taxon>
        <taxon>Gammaproteobacteria</taxon>
        <taxon>Pseudomonadales</taxon>
        <taxon>Pseudomonadaceae</taxon>
        <taxon>Stutzerimonas</taxon>
    </lineage>
</organism>
<feature type="transmembrane region" description="Helical" evidence="1">
    <location>
        <begin position="6"/>
        <end position="24"/>
    </location>
</feature>
<gene>
    <name evidence="2" type="ORF">LO50_19670</name>
</gene>
<name>A0A0D7DYQ2_STUST</name>
<reference evidence="2 3" key="1">
    <citation type="submission" date="2014-11" db="EMBL/GenBank/DDBJ databases">
        <title>Genomics and ecophysiology of heterotrophic nitrogen fixing bacteria isolated from estuarine surface water.</title>
        <authorList>
            <person name="Bentzon-Tilia M."/>
            <person name="Severin I."/>
            <person name="Hansen L.H."/>
            <person name="Riemann L."/>
        </authorList>
    </citation>
    <scope>NUCLEOTIDE SEQUENCE [LARGE SCALE GENOMIC DNA]</scope>
    <source>
        <strain evidence="2 3">BAL361</strain>
    </source>
</reference>
<protein>
    <submittedName>
        <fullName evidence="2">Membrane protein</fullName>
    </submittedName>
</protein>
<sequence length="56" mass="6013">MDELNVMISILLVAFLTMTVGFAARERNWGVALIGLGVVGVFSVLGYKMYITFGGA</sequence>
<dbReference type="EMBL" id="JXXD01000231">
    <property type="protein sequence ID" value="KIZ33684.1"/>
    <property type="molecule type" value="Genomic_DNA"/>
</dbReference>
<keyword evidence="1" id="KW-0812">Transmembrane</keyword>
<keyword evidence="1" id="KW-1133">Transmembrane helix</keyword>
<evidence type="ECO:0000313" key="2">
    <source>
        <dbReference type="EMBL" id="KIZ33684.1"/>
    </source>
</evidence>
<dbReference type="PATRIC" id="fig|316.110.peg.2221"/>